<evidence type="ECO:0000313" key="1">
    <source>
        <dbReference type="EMBL" id="KAI4870690.1"/>
    </source>
</evidence>
<dbReference type="EMBL" id="MU393423">
    <property type="protein sequence ID" value="KAI4870690.1"/>
    <property type="molecule type" value="Genomic_DNA"/>
</dbReference>
<protein>
    <submittedName>
        <fullName evidence="1">Uncharacterized protein</fullName>
    </submittedName>
</protein>
<gene>
    <name evidence="1" type="ORF">F4820DRAFT_221528</name>
</gene>
<accession>A0ACB9ZHI8</accession>
<name>A0ACB9ZHI8_9PEZI</name>
<reference evidence="1 2" key="1">
    <citation type="journal article" date="2022" name="New Phytol.">
        <title>Ecological generalism drives hyperdiversity of secondary metabolite gene clusters in xylarialean endophytes.</title>
        <authorList>
            <person name="Franco M.E.E."/>
            <person name="Wisecaver J.H."/>
            <person name="Arnold A.E."/>
            <person name="Ju Y.M."/>
            <person name="Slot J.C."/>
            <person name="Ahrendt S."/>
            <person name="Moore L.P."/>
            <person name="Eastman K.E."/>
            <person name="Scott K."/>
            <person name="Konkel Z."/>
            <person name="Mondo S.J."/>
            <person name="Kuo A."/>
            <person name="Hayes R.D."/>
            <person name="Haridas S."/>
            <person name="Andreopoulos B."/>
            <person name="Riley R."/>
            <person name="LaButti K."/>
            <person name="Pangilinan J."/>
            <person name="Lipzen A."/>
            <person name="Amirebrahimi M."/>
            <person name="Yan J."/>
            <person name="Adam C."/>
            <person name="Keymanesh K."/>
            <person name="Ng V."/>
            <person name="Louie K."/>
            <person name="Northen T."/>
            <person name="Drula E."/>
            <person name="Henrissat B."/>
            <person name="Hsieh H.M."/>
            <person name="Youens-Clark K."/>
            <person name="Lutzoni F."/>
            <person name="Miadlikowska J."/>
            <person name="Eastwood D.C."/>
            <person name="Hamelin R.C."/>
            <person name="Grigoriev I.V."/>
            <person name="U'Ren J.M."/>
        </authorList>
    </citation>
    <scope>NUCLEOTIDE SEQUENCE [LARGE SCALE GENOMIC DNA]</scope>
    <source>
        <strain evidence="1 2">CBS 119005</strain>
    </source>
</reference>
<comment type="caution">
    <text evidence="1">The sequence shown here is derived from an EMBL/GenBank/DDBJ whole genome shotgun (WGS) entry which is preliminary data.</text>
</comment>
<organism evidence="1 2">
    <name type="scientific">Hypoxylon rubiginosum</name>
    <dbReference type="NCBI Taxonomy" id="110542"/>
    <lineage>
        <taxon>Eukaryota</taxon>
        <taxon>Fungi</taxon>
        <taxon>Dikarya</taxon>
        <taxon>Ascomycota</taxon>
        <taxon>Pezizomycotina</taxon>
        <taxon>Sordariomycetes</taxon>
        <taxon>Xylariomycetidae</taxon>
        <taxon>Xylariales</taxon>
        <taxon>Hypoxylaceae</taxon>
        <taxon>Hypoxylon</taxon>
    </lineage>
</organism>
<evidence type="ECO:0000313" key="2">
    <source>
        <dbReference type="Proteomes" id="UP001497700"/>
    </source>
</evidence>
<keyword evidence="2" id="KW-1185">Reference proteome</keyword>
<dbReference type="Proteomes" id="UP001497700">
    <property type="component" value="Unassembled WGS sequence"/>
</dbReference>
<sequence>MASKTTSIPRYLLPQYGALWRNATRSTPFSRPLNAELGQVLVRYASKTAASKPTATLKTPKAAATKVVAPKSASTKASSKSAAAKAAKASAPTKPLTNATTIKPAATRATTAKAPVTKSTTPPATSAPPASTKPVPATPTPEAVLKTEAAPAAKPVGPVDLSKPLILEKPERFNPPSHGARLPRSTPKHYGGAMSDAELQAQTVKAYPGLPPPENTWTHWFIHSRSIHLIITLGTLTSLAVYTFIANFKAKSPFADMIPPISEFPRHPFQYVGVLVDVMRLHEEHESALTAEKRRMRVDDVGKRNEYRKAHGMEPAQGFWASGTAEPQPQTTEPAPVVESADPRAASAAVAADLTPDGKRKKFLGIF</sequence>
<proteinExistence type="predicted"/>